<dbReference type="AlphaFoldDB" id="A0A182S1T3"/>
<name>A0A182S1T3_ANOFN</name>
<reference evidence="2" key="1">
    <citation type="submission" date="2020-05" db="UniProtKB">
        <authorList>
            <consortium name="EnsemblMetazoa"/>
        </authorList>
    </citation>
    <scope>IDENTIFICATION</scope>
    <source>
        <strain evidence="2">FUMOZ</strain>
    </source>
</reference>
<feature type="chain" id="PRO_5008135404" description="Secreted protein" evidence="1">
    <location>
        <begin position="18"/>
        <end position="115"/>
    </location>
</feature>
<evidence type="ECO:0000256" key="1">
    <source>
        <dbReference type="SAM" id="SignalP"/>
    </source>
</evidence>
<evidence type="ECO:0000313" key="2">
    <source>
        <dbReference type="EnsemblMetazoa" id="AFUN014421-PA"/>
    </source>
</evidence>
<protein>
    <recommendedName>
        <fullName evidence="3">Secreted protein</fullName>
    </recommendedName>
</protein>
<sequence length="115" mass="13169">MLSIYVCVCVCLCILNQFELKMTVHKDTFRKMPPTMQGITWSDTFPTHSSVCVCGHSHRRPALPTQVAVLSYLKGAIPKVALPHSNPKQNRLRMCRSQSLEAARSDYEWTLIVWY</sequence>
<dbReference type="EnsemblMetazoa" id="AFUN014421-RA">
    <property type="protein sequence ID" value="AFUN014421-PA"/>
    <property type="gene ID" value="AFUN014421"/>
</dbReference>
<dbReference type="VEuPathDB" id="VectorBase:AFUN014421"/>
<evidence type="ECO:0008006" key="3">
    <source>
        <dbReference type="Google" id="ProtNLM"/>
    </source>
</evidence>
<feature type="signal peptide" evidence="1">
    <location>
        <begin position="1"/>
        <end position="17"/>
    </location>
</feature>
<organism evidence="2">
    <name type="scientific">Anopheles funestus</name>
    <name type="common">African malaria mosquito</name>
    <dbReference type="NCBI Taxonomy" id="62324"/>
    <lineage>
        <taxon>Eukaryota</taxon>
        <taxon>Metazoa</taxon>
        <taxon>Ecdysozoa</taxon>
        <taxon>Arthropoda</taxon>
        <taxon>Hexapoda</taxon>
        <taxon>Insecta</taxon>
        <taxon>Pterygota</taxon>
        <taxon>Neoptera</taxon>
        <taxon>Endopterygota</taxon>
        <taxon>Diptera</taxon>
        <taxon>Nematocera</taxon>
        <taxon>Culicoidea</taxon>
        <taxon>Culicidae</taxon>
        <taxon>Anophelinae</taxon>
        <taxon>Anopheles</taxon>
    </lineage>
</organism>
<proteinExistence type="predicted"/>
<keyword evidence="1" id="KW-0732">Signal</keyword>
<accession>A0A182S1T3</accession>